<dbReference type="GO" id="GO:0003677">
    <property type="term" value="F:DNA binding"/>
    <property type="evidence" value="ECO:0007669"/>
    <property type="project" value="UniProtKB-UniRule"/>
</dbReference>
<protein>
    <recommendedName>
        <fullName evidence="6">OmpR/PhoB-type domain-containing protein</fullName>
    </recommendedName>
</protein>
<dbReference type="SUPFAM" id="SSF48452">
    <property type="entry name" value="TPR-like"/>
    <property type="match status" value="1"/>
</dbReference>
<evidence type="ECO:0000259" key="6">
    <source>
        <dbReference type="PROSITE" id="PS51755"/>
    </source>
</evidence>
<dbReference type="Gene3D" id="1.10.10.10">
    <property type="entry name" value="Winged helix-like DNA-binding domain superfamily/Winged helix DNA-binding domain"/>
    <property type="match status" value="1"/>
</dbReference>
<dbReference type="Proteomes" id="UP000028073">
    <property type="component" value="Unassembled WGS sequence"/>
</dbReference>
<dbReference type="InterPro" id="IPR011990">
    <property type="entry name" value="TPR-like_helical_dom_sf"/>
</dbReference>
<keyword evidence="5" id="KW-0812">Transmembrane</keyword>
<dbReference type="InterPro" id="IPR037919">
    <property type="entry name" value="OGT"/>
</dbReference>
<evidence type="ECO:0000256" key="2">
    <source>
        <dbReference type="PROSITE-ProRule" id="PRU00339"/>
    </source>
</evidence>
<dbReference type="eggNOG" id="COG0457">
    <property type="taxonomic scope" value="Bacteria"/>
</dbReference>
<keyword evidence="5" id="KW-1133">Transmembrane helix</keyword>
<proteinExistence type="predicted"/>
<keyword evidence="1 3" id="KW-0238">DNA-binding</keyword>
<dbReference type="SMART" id="SM00862">
    <property type="entry name" value="Trans_reg_C"/>
    <property type="match status" value="1"/>
</dbReference>
<evidence type="ECO:0000256" key="1">
    <source>
        <dbReference type="ARBA" id="ARBA00023125"/>
    </source>
</evidence>
<dbReference type="InterPro" id="IPR001867">
    <property type="entry name" value="OmpR/PhoB-type_DNA-bd"/>
</dbReference>
<dbReference type="eggNOG" id="COG3710">
    <property type="taxonomic scope" value="Bacteria"/>
</dbReference>
<feature type="region of interest" description="Disordered" evidence="4">
    <location>
        <begin position="112"/>
        <end position="151"/>
    </location>
</feature>
<dbReference type="PANTHER" id="PTHR44366:SF1">
    <property type="entry name" value="UDP-N-ACETYLGLUCOSAMINE--PEPTIDE N-ACETYLGLUCOSAMINYLTRANSFERASE 110 KDA SUBUNIT"/>
    <property type="match status" value="1"/>
</dbReference>
<gene>
    <name evidence="7" type="ORF">GZ78_18150</name>
</gene>
<evidence type="ECO:0000256" key="3">
    <source>
        <dbReference type="PROSITE-ProRule" id="PRU01091"/>
    </source>
</evidence>
<dbReference type="PANTHER" id="PTHR44366">
    <property type="entry name" value="UDP-N-ACETYLGLUCOSAMINE--PEPTIDE N-ACETYLGLUCOSAMINYLTRANSFERASE 110 KDA SUBUNIT"/>
    <property type="match status" value="1"/>
</dbReference>
<dbReference type="STRING" id="1137799.GZ78_18150"/>
<dbReference type="CDD" id="cd00383">
    <property type="entry name" value="trans_reg_C"/>
    <property type="match status" value="1"/>
</dbReference>
<evidence type="ECO:0000256" key="4">
    <source>
        <dbReference type="SAM" id="MobiDB-lite"/>
    </source>
</evidence>
<organism evidence="7 8">
    <name type="scientific">Endozoicomonas numazuensis</name>
    <dbReference type="NCBI Taxonomy" id="1137799"/>
    <lineage>
        <taxon>Bacteria</taxon>
        <taxon>Pseudomonadati</taxon>
        <taxon>Pseudomonadota</taxon>
        <taxon>Gammaproteobacteria</taxon>
        <taxon>Oceanospirillales</taxon>
        <taxon>Endozoicomonadaceae</taxon>
        <taxon>Endozoicomonas</taxon>
    </lineage>
</organism>
<dbReference type="SMART" id="SM00028">
    <property type="entry name" value="TPR"/>
    <property type="match status" value="2"/>
</dbReference>
<feature type="repeat" description="TPR" evidence="2">
    <location>
        <begin position="392"/>
        <end position="425"/>
    </location>
</feature>
<name>A0A081NGS1_9GAMM</name>
<feature type="domain" description="OmpR/PhoB-type" evidence="6">
    <location>
        <begin position="4"/>
        <end position="102"/>
    </location>
</feature>
<accession>A0A081NGS1</accession>
<dbReference type="InterPro" id="IPR036388">
    <property type="entry name" value="WH-like_DNA-bd_sf"/>
</dbReference>
<dbReference type="AlphaFoldDB" id="A0A081NGS1"/>
<dbReference type="Gene3D" id="1.25.40.10">
    <property type="entry name" value="Tetratricopeptide repeat domain"/>
    <property type="match status" value="1"/>
</dbReference>
<dbReference type="RefSeq" id="WP_034838142.1">
    <property type="nucleotide sequence ID" value="NZ_JOKH01000003.1"/>
</dbReference>
<keyword evidence="2" id="KW-0802">TPR repeat</keyword>
<evidence type="ECO:0000313" key="8">
    <source>
        <dbReference type="Proteomes" id="UP000028073"/>
    </source>
</evidence>
<comment type="caution">
    <text evidence="7">The sequence shown here is derived from an EMBL/GenBank/DDBJ whole genome shotgun (WGS) entry which is preliminary data.</text>
</comment>
<keyword evidence="8" id="KW-1185">Reference proteome</keyword>
<dbReference type="PROSITE" id="PS50005">
    <property type="entry name" value="TPR"/>
    <property type="match status" value="2"/>
</dbReference>
<evidence type="ECO:0000256" key="5">
    <source>
        <dbReference type="SAM" id="Phobius"/>
    </source>
</evidence>
<dbReference type="InterPro" id="IPR016032">
    <property type="entry name" value="Sig_transdc_resp-reg_C-effctor"/>
</dbReference>
<feature type="compositionally biased region" description="Polar residues" evidence="4">
    <location>
        <begin position="139"/>
        <end position="151"/>
    </location>
</feature>
<evidence type="ECO:0000313" key="7">
    <source>
        <dbReference type="EMBL" id="KEQ17644.1"/>
    </source>
</evidence>
<dbReference type="EMBL" id="JOKH01000003">
    <property type="protein sequence ID" value="KEQ17644.1"/>
    <property type="molecule type" value="Genomic_DNA"/>
</dbReference>
<keyword evidence="5" id="KW-0472">Membrane</keyword>
<dbReference type="InterPro" id="IPR019734">
    <property type="entry name" value="TPR_rpt"/>
</dbReference>
<reference evidence="7 8" key="1">
    <citation type="submission" date="2014-06" db="EMBL/GenBank/DDBJ databases">
        <title>Whole Genome Sequences of Three Symbiotic Endozoicomonas Bacteria.</title>
        <authorList>
            <person name="Neave M.J."/>
            <person name="Apprill A."/>
            <person name="Voolstra C.R."/>
        </authorList>
    </citation>
    <scope>NUCLEOTIDE SEQUENCE [LARGE SCALE GENOMIC DNA]</scope>
    <source>
        <strain evidence="7 8">DSM 25634</strain>
    </source>
</reference>
<sequence length="748" mass="84056">MDWKQGFRLGEWDVHPETGVFIKGGMKQHAEPKLVDVLLVLINHQGNVVSRDTLLCEAWRDLVVSDEVLTRCISELRTLLGDTSRERHYIRTIPRRGYMLVAEVVPLENTESALTESSTHSSHPSPSETVESKAEPVNKVSSPQAPESVQAGNVPWPAKLVTDLIGLLQAMVSALVKVFKYSFVTVMLIVFMVLVYAGLNRDPDRPFASVQIGMDESVEESFEARGDSSNEEALLEVVDLAVDVGKQVQQELGRKIAIQKGTLKPEEEQLEGTVSYEAYEQYLLGRNFWRVRTEPSLKKASRYFKRAVELDKNYAQAWAGLADTQVLQTFYGYGDRDLLLAEADKSSAQAVKLAPELAEAHGARGVFLSESGRMDEAIAALKMATRLKPDFSMAHMWLGNAWLAQGMVRNAYESYRSAYDLDPLHASVRLNYLSGMTLIGKAQEARLLAEKFAQESDEFLMMPVKQAIVAGYYDRALDRISMLQEQGKNVGGLEYKAMHSLIYLNQVNAVKGLIRNSEKGADPWQDFTLAALLDLKERNAASLKMTLGSIEREGINNDWCKGFNYDLLASHEHWLNKDWLKAERTFAALVQDAPHQCLSDPQPIIAGYLYQARAMEKLGDYATRTQHLNSARKAIESNWEKGWRSPEFMVAALAWALIDGQDELARQYLEFMKENGIQPWGMIAMMPLLDDYHEAEVLKPYKGRLQLHYLQQQERAANLSSQLMKALLSADREKPEGLKAGGSEGWKV</sequence>
<dbReference type="Pfam" id="PF13432">
    <property type="entry name" value="TPR_16"/>
    <property type="match status" value="1"/>
</dbReference>
<dbReference type="GO" id="GO:0097363">
    <property type="term" value="F:protein O-acetylglucosaminyltransferase activity"/>
    <property type="evidence" value="ECO:0007669"/>
    <property type="project" value="TreeGrafter"/>
</dbReference>
<feature type="repeat" description="TPR" evidence="2">
    <location>
        <begin position="358"/>
        <end position="391"/>
    </location>
</feature>
<dbReference type="PROSITE" id="PS51755">
    <property type="entry name" value="OMPR_PHOB"/>
    <property type="match status" value="1"/>
</dbReference>
<dbReference type="Pfam" id="PF00486">
    <property type="entry name" value="Trans_reg_C"/>
    <property type="match status" value="1"/>
</dbReference>
<feature type="DNA-binding region" description="OmpR/PhoB-type" evidence="3">
    <location>
        <begin position="4"/>
        <end position="102"/>
    </location>
</feature>
<feature type="compositionally biased region" description="Low complexity" evidence="4">
    <location>
        <begin position="115"/>
        <end position="129"/>
    </location>
</feature>
<dbReference type="GO" id="GO:0000160">
    <property type="term" value="P:phosphorelay signal transduction system"/>
    <property type="evidence" value="ECO:0007669"/>
    <property type="project" value="InterPro"/>
</dbReference>
<dbReference type="GO" id="GO:0006355">
    <property type="term" value="P:regulation of DNA-templated transcription"/>
    <property type="evidence" value="ECO:0007669"/>
    <property type="project" value="InterPro"/>
</dbReference>
<dbReference type="GO" id="GO:0006493">
    <property type="term" value="P:protein O-linked glycosylation"/>
    <property type="evidence" value="ECO:0007669"/>
    <property type="project" value="InterPro"/>
</dbReference>
<dbReference type="SUPFAM" id="SSF46894">
    <property type="entry name" value="C-terminal effector domain of the bipartite response regulators"/>
    <property type="match status" value="1"/>
</dbReference>
<dbReference type="OrthoDB" id="5900874at2"/>
<feature type="transmembrane region" description="Helical" evidence="5">
    <location>
        <begin position="178"/>
        <end position="199"/>
    </location>
</feature>